<gene>
    <name evidence="2" type="ORF">PHLCEN_2v5845</name>
</gene>
<feature type="region of interest" description="Disordered" evidence="1">
    <location>
        <begin position="43"/>
        <end position="120"/>
    </location>
</feature>
<dbReference type="EMBL" id="MLYV02000566">
    <property type="protein sequence ID" value="PSR83041.1"/>
    <property type="molecule type" value="Genomic_DNA"/>
</dbReference>
<dbReference type="STRING" id="98765.A0A2R6P106"/>
<evidence type="ECO:0000313" key="2">
    <source>
        <dbReference type="EMBL" id="PSR83041.1"/>
    </source>
</evidence>
<comment type="caution">
    <text evidence="2">The sequence shown here is derived from an EMBL/GenBank/DDBJ whole genome shotgun (WGS) entry which is preliminary data.</text>
</comment>
<dbReference type="OrthoDB" id="10265489at2759"/>
<keyword evidence="3" id="KW-1185">Reference proteome</keyword>
<dbReference type="AlphaFoldDB" id="A0A2R6P106"/>
<proteinExistence type="predicted"/>
<reference evidence="2 3" key="1">
    <citation type="submission" date="2018-02" db="EMBL/GenBank/DDBJ databases">
        <title>Genome sequence of the basidiomycete white-rot fungus Phlebia centrifuga.</title>
        <authorList>
            <person name="Granchi Z."/>
            <person name="Peng M."/>
            <person name="de Vries R.P."/>
            <person name="Hilden K."/>
            <person name="Makela M.R."/>
            <person name="Grigoriev I."/>
            <person name="Riley R."/>
        </authorList>
    </citation>
    <scope>NUCLEOTIDE SEQUENCE [LARGE SCALE GENOMIC DNA]</scope>
    <source>
        <strain evidence="2 3">FBCC195</strain>
    </source>
</reference>
<protein>
    <submittedName>
        <fullName evidence="2">Uncharacterized protein</fullName>
    </submittedName>
</protein>
<dbReference type="Proteomes" id="UP000186601">
    <property type="component" value="Unassembled WGS sequence"/>
</dbReference>
<accession>A0A2R6P106</accession>
<evidence type="ECO:0000313" key="3">
    <source>
        <dbReference type="Proteomes" id="UP000186601"/>
    </source>
</evidence>
<evidence type="ECO:0000256" key="1">
    <source>
        <dbReference type="SAM" id="MobiDB-lite"/>
    </source>
</evidence>
<organism evidence="2 3">
    <name type="scientific">Hermanssonia centrifuga</name>
    <dbReference type="NCBI Taxonomy" id="98765"/>
    <lineage>
        <taxon>Eukaryota</taxon>
        <taxon>Fungi</taxon>
        <taxon>Dikarya</taxon>
        <taxon>Basidiomycota</taxon>
        <taxon>Agaricomycotina</taxon>
        <taxon>Agaricomycetes</taxon>
        <taxon>Polyporales</taxon>
        <taxon>Meruliaceae</taxon>
        <taxon>Hermanssonia</taxon>
    </lineage>
</organism>
<feature type="compositionally biased region" description="Pro residues" evidence="1">
    <location>
        <begin position="108"/>
        <end position="120"/>
    </location>
</feature>
<name>A0A2R6P106_9APHY</name>
<sequence>MEGFGDDEIESILYIGREVSGPLNHFRPLIAWLILRWKNLQNPETSDTDKASPHVPAGPKKDYSLKDGQTFSISIPGRAKVNHNSTSDLLGGGANGSSTSSGGFGVPLLPPPPPGAPRRR</sequence>